<accession>A0ABP7MRM9</accession>
<evidence type="ECO:0000256" key="1">
    <source>
        <dbReference type="ARBA" id="ARBA00008361"/>
    </source>
</evidence>
<keyword evidence="6" id="KW-1185">Reference proteome</keyword>
<dbReference type="InterPro" id="IPR029063">
    <property type="entry name" value="SAM-dependent_MTases_sf"/>
</dbReference>
<evidence type="ECO:0000313" key="5">
    <source>
        <dbReference type="EMBL" id="GAA3928441.1"/>
    </source>
</evidence>
<dbReference type="EMBL" id="BAABCP010000001">
    <property type="protein sequence ID" value="GAA3928441.1"/>
    <property type="molecule type" value="Genomic_DNA"/>
</dbReference>
<dbReference type="PANTHER" id="PTHR44942">
    <property type="entry name" value="METHYLTRANSF_11 DOMAIN-CONTAINING PROTEIN"/>
    <property type="match status" value="1"/>
</dbReference>
<keyword evidence="3" id="KW-0808">Transferase</keyword>
<feature type="domain" description="Methyltransferase type 11" evidence="4">
    <location>
        <begin position="46"/>
        <end position="134"/>
    </location>
</feature>
<name>A0ABP7MRM9_9MICO</name>
<dbReference type="InterPro" id="IPR051052">
    <property type="entry name" value="Diverse_substrate_MTase"/>
</dbReference>
<comment type="caution">
    <text evidence="5">The sequence shown here is derived from an EMBL/GenBank/DDBJ whole genome shotgun (WGS) entry which is preliminary data.</text>
</comment>
<dbReference type="GO" id="GO:0008168">
    <property type="term" value="F:methyltransferase activity"/>
    <property type="evidence" value="ECO:0007669"/>
    <property type="project" value="UniProtKB-KW"/>
</dbReference>
<dbReference type="Proteomes" id="UP001501591">
    <property type="component" value="Unassembled WGS sequence"/>
</dbReference>
<dbReference type="InterPro" id="IPR013216">
    <property type="entry name" value="Methyltransf_11"/>
</dbReference>
<dbReference type="PANTHER" id="PTHR44942:SF4">
    <property type="entry name" value="METHYLTRANSFERASE TYPE 11 DOMAIN-CONTAINING PROTEIN"/>
    <property type="match status" value="1"/>
</dbReference>
<evidence type="ECO:0000313" key="6">
    <source>
        <dbReference type="Proteomes" id="UP001501591"/>
    </source>
</evidence>
<protein>
    <submittedName>
        <fullName evidence="5">Class I SAM-dependent methyltransferase</fullName>
    </submittedName>
</protein>
<dbReference type="Pfam" id="PF08241">
    <property type="entry name" value="Methyltransf_11"/>
    <property type="match status" value="1"/>
</dbReference>
<evidence type="ECO:0000256" key="3">
    <source>
        <dbReference type="ARBA" id="ARBA00022679"/>
    </source>
</evidence>
<sequence>MQVSDERATSFGAQADTYEAARPDYPFEAVAWMLAALPHDSRRIADVGAGTGKLTRVLIAASDAEVVAVDPDAAMLAKLHTTVPGVATFPGTAESLPFSDAELDAAVMGQAWHWADPATASAEMGRVIRPGGTLGLIWNTRDNRVEWVRRLTEIMHASAAEEMLDAGGPTVAEPFAAPESHRWEWVRPMTRAQLHSMADSRSHLITASEQARASIHADMDGLFDELGVHGDETIGLPYVTAAFRVQRPGGR</sequence>
<comment type="similarity">
    <text evidence="1">Belongs to the methyltransferase superfamily.</text>
</comment>
<keyword evidence="2 5" id="KW-0489">Methyltransferase</keyword>
<evidence type="ECO:0000256" key="2">
    <source>
        <dbReference type="ARBA" id="ARBA00022603"/>
    </source>
</evidence>
<dbReference type="Gene3D" id="3.40.50.150">
    <property type="entry name" value="Vaccinia Virus protein VP39"/>
    <property type="match status" value="1"/>
</dbReference>
<dbReference type="SUPFAM" id="SSF53335">
    <property type="entry name" value="S-adenosyl-L-methionine-dependent methyltransferases"/>
    <property type="match status" value="1"/>
</dbReference>
<gene>
    <name evidence="5" type="ORF">GCM10022383_04180</name>
</gene>
<dbReference type="GO" id="GO:0032259">
    <property type="term" value="P:methylation"/>
    <property type="evidence" value="ECO:0007669"/>
    <property type="project" value="UniProtKB-KW"/>
</dbReference>
<proteinExistence type="inferred from homology"/>
<evidence type="ECO:0000259" key="4">
    <source>
        <dbReference type="Pfam" id="PF08241"/>
    </source>
</evidence>
<reference evidence="6" key="1">
    <citation type="journal article" date="2019" name="Int. J. Syst. Evol. Microbiol.">
        <title>The Global Catalogue of Microorganisms (GCM) 10K type strain sequencing project: providing services to taxonomists for standard genome sequencing and annotation.</title>
        <authorList>
            <consortium name="The Broad Institute Genomics Platform"/>
            <consortium name="The Broad Institute Genome Sequencing Center for Infectious Disease"/>
            <person name="Wu L."/>
            <person name="Ma J."/>
        </authorList>
    </citation>
    <scope>NUCLEOTIDE SEQUENCE [LARGE SCALE GENOMIC DNA]</scope>
    <source>
        <strain evidence="6">JCM 17024</strain>
    </source>
</reference>
<dbReference type="CDD" id="cd02440">
    <property type="entry name" value="AdoMet_MTases"/>
    <property type="match status" value="1"/>
</dbReference>
<organism evidence="5 6">
    <name type="scientific">Microbacterium soli</name>
    <dbReference type="NCBI Taxonomy" id="446075"/>
    <lineage>
        <taxon>Bacteria</taxon>
        <taxon>Bacillati</taxon>
        <taxon>Actinomycetota</taxon>
        <taxon>Actinomycetes</taxon>
        <taxon>Micrococcales</taxon>
        <taxon>Microbacteriaceae</taxon>
        <taxon>Microbacterium</taxon>
    </lineage>
</organism>